<dbReference type="OrthoDB" id="409136at2759"/>
<dbReference type="Gene3D" id="3.10.620.30">
    <property type="match status" value="1"/>
</dbReference>
<feature type="domain" description="Transglutaminase-like" evidence="4">
    <location>
        <begin position="248"/>
        <end position="303"/>
    </location>
</feature>
<evidence type="ECO:0000259" key="4">
    <source>
        <dbReference type="SMART" id="SM00460"/>
    </source>
</evidence>
<protein>
    <submittedName>
        <fullName evidence="5">Transglutaminase-like</fullName>
    </submittedName>
</protein>
<name>A0A200PTL5_MACCD</name>
<dbReference type="InterPro" id="IPR038765">
    <property type="entry name" value="Papain-like_cys_pep_sf"/>
</dbReference>
<dbReference type="Proteomes" id="UP000195402">
    <property type="component" value="Unassembled WGS sequence"/>
</dbReference>
<evidence type="ECO:0000256" key="2">
    <source>
        <dbReference type="ARBA" id="ARBA00022723"/>
    </source>
</evidence>
<dbReference type="Gene3D" id="2.60.120.260">
    <property type="entry name" value="Galactose-binding domain-like"/>
    <property type="match status" value="1"/>
</dbReference>
<dbReference type="InterPro" id="IPR002931">
    <property type="entry name" value="Transglutaminase-like"/>
</dbReference>
<dbReference type="PANTHER" id="PTHR48440:SF1">
    <property type="entry name" value="PAW DOMAIN-CONTAINING PROTEIN"/>
    <property type="match status" value="1"/>
</dbReference>
<keyword evidence="2" id="KW-0479">Metal-binding</keyword>
<dbReference type="FunFam" id="2.20.25.10:FF:000011">
    <property type="entry name" value="peptide-N(4)-(N-acetyl-beta- glucosaminyl)asparagine amidase"/>
    <property type="match status" value="1"/>
</dbReference>
<evidence type="ECO:0000256" key="3">
    <source>
        <dbReference type="ARBA" id="ARBA00022833"/>
    </source>
</evidence>
<evidence type="ECO:0000313" key="5">
    <source>
        <dbReference type="EMBL" id="OVA01559.1"/>
    </source>
</evidence>
<dbReference type="Gene3D" id="2.20.25.10">
    <property type="match status" value="1"/>
</dbReference>
<dbReference type="PANTHER" id="PTHR48440">
    <property type="match status" value="1"/>
</dbReference>
<comment type="similarity">
    <text evidence="1">Belongs to the transglutaminase-like superfamily. PNGase family.</text>
</comment>
<proteinExistence type="inferred from homology"/>
<gene>
    <name evidence="5" type="ORF">BVC80_8867g11</name>
</gene>
<keyword evidence="6" id="KW-1185">Reference proteome</keyword>
<keyword evidence="3" id="KW-0862">Zinc</keyword>
<evidence type="ECO:0000256" key="1">
    <source>
        <dbReference type="ARBA" id="ARBA00009390"/>
    </source>
</evidence>
<dbReference type="InParanoid" id="A0A200PTL5"/>
<organism evidence="5 6">
    <name type="scientific">Macleaya cordata</name>
    <name type="common">Five-seeded plume-poppy</name>
    <name type="synonym">Bocconia cordata</name>
    <dbReference type="NCBI Taxonomy" id="56857"/>
    <lineage>
        <taxon>Eukaryota</taxon>
        <taxon>Viridiplantae</taxon>
        <taxon>Streptophyta</taxon>
        <taxon>Embryophyta</taxon>
        <taxon>Tracheophyta</taxon>
        <taxon>Spermatophyta</taxon>
        <taxon>Magnoliopsida</taxon>
        <taxon>Ranunculales</taxon>
        <taxon>Papaveraceae</taxon>
        <taxon>Papaveroideae</taxon>
        <taxon>Macleaya</taxon>
    </lineage>
</organism>
<dbReference type="FunCoup" id="A0A200PTL5">
    <property type="interactions" value="489"/>
</dbReference>
<dbReference type="Pfam" id="PF01841">
    <property type="entry name" value="Transglut_core"/>
    <property type="match status" value="1"/>
</dbReference>
<reference evidence="5 6" key="1">
    <citation type="journal article" date="2017" name="Mol. Plant">
        <title>The Genome of Medicinal Plant Macleaya cordata Provides New Insights into Benzylisoquinoline Alkaloids Metabolism.</title>
        <authorList>
            <person name="Liu X."/>
            <person name="Liu Y."/>
            <person name="Huang P."/>
            <person name="Ma Y."/>
            <person name="Qing Z."/>
            <person name="Tang Q."/>
            <person name="Cao H."/>
            <person name="Cheng P."/>
            <person name="Zheng Y."/>
            <person name="Yuan Z."/>
            <person name="Zhou Y."/>
            <person name="Liu J."/>
            <person name="Tang Z."/>
            <person name="Zhuo Y."/>
            <person name="Zhang Y."/>
            <person name="Yu L."/>
            <person name="Huang J."/>
            <person name="Yang P."/>
            <person name="Peng Q."/>
            <person name="Zhang J."/>
            <person name="Jiang W."/>
            <person name="Zhang Z."/>
            <person name="Lin K."/>
            <person name="Ro D.K."/>
            <person name="Chen X."/>
            <person name="Xiong X."/>
            <person name="Shang Y."/>
            <person name="Huang S."/>
            <person name="Zeng J."/>
        </authorList>
    </citation>
    <scope>NUCLEOTIDE SEQUENCE [LARGE SCALE GENOMIC DNA]</scope>
    <source>
        <strain evidence="6">cv. BLH2017</strain>
        <tissue evidence="5">Root</tissue>
    </source>
</reference>
<dbReference type="GO" id="GO:0046872">
    <property type="term" value="F:metal ion binding"/>
    <property type="evidence" value="ECO:0007669"/>
    <property type="project" value="UniProtKB-KW"/>
</dbReference>
<dbReference type="STRING" id="56857.A0A200PTL5"/>
<dbReference type="OMA" id="GIRSSKW"/>
<comment type="caution">
    <text evidence="5">The sequence shown here is derived from an EMBL/GenBank/DDBJ whole genome shotgun (WGS) entry which is preliminary data.</text>
</comment>
<evidence type="ECO:0000313" key="6">
    <source>
        <dbReference type="Proteomes" id="UP000195402"/>
    </source>
</evidence>
<dbReference type="SMART" id="SM00460">
    <property type="entry name" value="TGc"/>
    <property type="match status" value="1"/>
</dbReference>
<dbReference type="FunFam" id="2.60.120.260:FF:000110">
    <property type="entry name" value="Peptide-N(4)-(N-acetyl-beta-glucosaminyl)asparagine amidase"/>
    <property type="match status" value="1"/>
</dbReference>
<sequence>MQVAEEEDQTLPQRDRLQVLKFQIFSLTSVPPDEQKLFEKIFGGEDRLITEDSDLNSVSDKLQLLKINGDEEKEKEELKPSVSVPRDDTLKSDEELARMLQAEEEALLYRQFQASDSRREFEEMVRPYIKQVFMYEDPIRQQAAQKTVPVDELEEKALVSLAKEGIFKPSKAEQDHAFLLQLLFWFKQSFRWVNQPPCDGCGSGTINHGMDVGRPSEIQYGGSRVELYWCNSCSRVTRFPRYNDPLKLVETRRGRCGEWANCFTLYCRAFGYESRLVIDFTDHVWTECFSHRLGRWMHLDPCEGMYDKPLLYEMGWNKNLNYVIAFGKNGVHDVTKRYTRKWHEVLTRRNITIEQVSAVLSDITKECRKGLRSQALAMLEDLDRTEAEALERDLHSQDDTSISLPGRQSGAKEWRIARSELGSGKNDSLSYSSCPFRTCVDEHVSNIYNSFSILISHCVDSGLSKSRTFEILKMIKSVLEGLSKSSFKVRKTSIKSDSNVSKIFGLQIMPVIDGLLAALSLKTELKTDGEVNVCLAGDPVKTSIALPVALDALDDIIDNLNNIQNFGRDSLSLPLLKLNRVSSGSVCATGEELPSGIVTSAFDGIRKSKWEEPNGAKGSWVLYKVMDGQMYDLEAYEFMSANDAPERDPMNWLVEGSNDGGSSWYVLDKQDSQIFEKRFHRKTFKISTVGHPSNLFRFLAVRDAQATSRLQIGSIDLYAKASSEK</sequence>
<dbReference type="EMBL" id="MVGT01004051">
    <property type="protein sequence ID" value="OVA01559.1"/>
    <property type="molecule type" value="Genomic_DNA"/>
</dbReference>
<accession>A0A200PTL5</accession>
<dbReference type="SUPFAM" id="SSF54001">
    <property type="entry name" value="Cysteine proteinases"/>
    <property type="match status" value="1"/>
</dbReference>
<dbReference type="AlphaFoldDB" id="A0A200PTL5"/>